<dbReference type="eggNOG" id="ENOG502ZUBU">
    <property type="taxonomic scope" value="Bacteria"/>
</dbReference>
<keyword evidence="2" id="KW-1185">Reference proteome</keyword>
<gene>
    <name evidence="1" type="ordered locus">RB2501_07115</name>
</gene>
<reference evidence="1 2" key="1">
    <citation type="journal article" date="2009" name="J. Bacteriol.">
        <title>Complete genome sequence of Robiginitalea biformata HTCC2501.</title>
        <authorList>
            <person name="Oh H.M."/>
            <person name="Giovannoni S.J."/>
            <person name="Lee K."/>
            <person name="Ferriera S."/>
            <person name="Johnson J."/>
            <person name="Cho J.C."/>
        </authorList>
    </citation>
    <scope>NUCLEOTIDE SEQUENCE [LARGE SCALE GENOMIC DNA]</scope>
    <source>
        <strain evidence="2">ATCC BAA-864 / HTCC2501 / KCTC 12146</strain>
    </source>
</reference>
<accession>A4CI93</accession>
<dbReference type="Proteomes" id="UP000009049">
    <property type="component" value="Chromosome"/>
</dbReference>
<dbReference type="AlphaFoldDB" id="A4CI93"/>
<dbReference type="STRING" id="313596.RB2501_07115"/>
<protein>
    <submittedName>
        <fullName evidence="1">Uncharacterized protein</fullName>
    </submittedName>
</protein>
<sequence>MIKMKNKTYRVIWFDDEYDSLTRIQEHAHLNDIKLTGFKNSASGINELRTNIRYYDAALLDGLFYKTPEEKGTPTKDDALGEVARELIRLEGVKKLPWFILSGQASFTKEKNRFAEAFQEGLVYDKLGNEEHLDELWERIKSESDLLPETQARHNNPEIFEIFDLGYLPHEMEENILDLINKPLPSSNSELKEILTIIRSVQESCLYNLEGISVLNSSLNSFSSKLKHLSGNPSRDRNWEPVTPVYQTKEIKNLHEWIYYTCGTYIHYLEQHQNEKYTISNYAVESLRNGVLEILLWFKGVYADNI</sequence>
<evidence type="ECO:0000313" key="2">
    <source>
        <dbReference type="Proteomes" id="UP000009049"/>
    </source>
</evidence>
<dbReference type="HOGENOM" id="CLU_908764_0_0_10"/>
<name>A4CI93_ROBBH</name>
<evidence type="ECO:0000313" key="1">
    <source>
        <dbReference type="EMBL" id="EAR16651.1"/>
    </source>
</evidence>
<dbReference type="EMBL" id="CP001712">
    <property type="protein sequence ID" value="EAR16651.1"/>
    <property type="molecule type" value="Genomic_DNA"/>
</dbReference>
<organism evidence="1 2">
    <name type="scientific">Robiginitalea biformata (strain ATCC BAA-864 / DSM 15991 / KCTC 12146 / HTCC2501)</name>
    <dbReference type="NCBI Taxonomy" id="313596"/>
    <lineage>
        <taxon>Bacteria</taxon>
        <taxon>Pseudomonadati</taxon>
        <taxon>Bacteroidota</taxon>
        <taxon>Flavobacteriia</taxon>
        <taxon>Flavobacteriales</taxon>
        <taxon>Flavobacteriaceae</taxon>
        <taxon>Robiginitalea</taxon>
    </lineage>
</organism>
<proteinExistence type="predicted"/>
<dbReference type="KEGG" id="rbi:RB2501_07115"/>